<comment type="caution">
    <text evidence="1">The sequence shown here is derived from an EMBL/GenBank/DDBJ whole genome shotgun (WGS) entry which is preliminary data.</text>
</comment>
<gene>
    <name evidence="1" type="ORF">GCM10023161_49550</name>
</gene>
<organism evidence="1 2">
    <name type="scientific">Mycobacterium paraffinicum</name>
    <dbReference type="NCBI Taxonomy" id="53378"/>
    <lineage>
        <taxon>Bacteria</taxon>
        <taxon>Bacillati</taxon>
        <taxon>Actinomycetota</taxon>
        <taxon>Actinomycetes</taxon>
        <taxon>Mycobacteriales</taxon>
        <taxon>Mycobacteriaceae</taxon>
        <taxon>Mycobacterium</taxon>
    </lineage>
</organism>
<dbReference type="RefSeq" id="WP_264036776.1">
    <property type="nucleotide sequence ID" value="NZ_BAABGF010000055.1"/>
</dbReference>
<evidence type="ECO:0000313" key="1">
    <source>
        <dbReference type="EMBL" id="GAA4297428.1"/>
    </source>
</evidence>
<proteinExistence type="predicted"/>
<accession>A0ABP8F8R2</accession>
<sequence>MALDFDRPFEDTVRAVCPLQCRLRRGAAEDEQLDDRVDWAGLPINLDLAFSPQQRDKVYTQHLMLKRGTQLRRRWQDRGQWCACEDFADDGRV</sequence>
<dbReference type="Proteomes" id="UP001501417">
    <property type="component" value="Unassembled WGS sequence"/>
</dbReference>
<keyword evidence="2" id="KW-1185">Reference proteome</keyword>
<name>A0ABP8F8R2_9MYCO</name>
<protein>
    <submittedName>
        <fullName evidence="1">Uncharacterized protein</fullName>
    </submittedName>
</protein>
<dbReference type="EMBL" id="BAABGF010000055">
    <property type="protein sequence ID" value="GAA4297428.1"/>
    <property type="molecule type" value="Genomic_DNA"/>
</dbReference>
<evidence type="ECO:0000313" key="2">
    <source>
        <dbReference type="Proteomes" id="UP001501417"/>
    </source>
</evidence>
<reference evidence="2" key="1">
    <citation type="journal article" date="2019" name="Int. J. Syst. Evol. Microbiol.">
        <title>The Global Catalogue of Microorganisms (GCM) 10K type strain sequencing project: providing services to taxonomists for standard genome sequencing and annotation.</title>
        <authorList>
            <consortium name="The Broad Institute Genomics Platform"/>
            <consortium name="The Broad Institute Genome Sequencing Center for Infectious Disease"/>
            <person name="Wu L."/>
            <person name="Ma J."/>
        </authorList>
    </citation>
    <scope>NUCLEOTIDE SEQUENCE [LARGE SCALE GENOMIC DNA]</scope>
    <source>
        <strain evidence="2">JCM 17782</strain>
    </source>
</reference>